<organism evidence="12 13">
    <name type="scientific">Patella caerulea</name>
    <name type="common">Rayed Mediterranean limpet</name>
    <dbReference type="NCBI Taxonomy" id="87958"/>
    <lineage>
        <taxon>Eukaryota</taxon>
        <taxon>Metazoa</taxon>
        <taxon>Spiralia</taxon>
        <taxon>Lophotrochozoa</taxon>
        <taxon>Mollusca</taxon>
        <taxon>Gastropoda</taxon>
        <taxon>Patellogastropoda</taxon>
        <taxon>Patelloidea</taxon>
        <taxon>Patellidae</taxon>
        <taxon>Patella</taxon>
    </lineage>
</organism>
<keyword evidence="6" id="KW-0012">Acyltransferase</keyword>
<feature type="domain" description="Aminotransferase class I/classII large" evidence="11">
    <location>
        <begin position="162"/>
        <end position="519"/>
    </location>
</feature>
<evidence type="ECO:0000313" key="12">
    <source>
        <dbReference type="EMBL" id="KAK6181303.1"/>
    </source>
</evidence>
<evidence type="ECO:0000256" key="4">
    <source>
        <dbReference type="ARBA" id="ARBA00022679"/>
    </source>
</evidence>
<dbReference type="PANTHER" id="PTHR13693:SF3">
    <property type="entry name" value="LD36009P"/>
    <property type="match status" value="1"/>
</dbReference>
<comment type="caution">
    <text evidence="12">The sequence shown here is derived from an EMBL/GenBank/DDBJ whole genome shotgun (WGS) entry which is preliminary data.</text>
</comment>
<dbReference type="SUPFAM" id="SSF53383">
    <property type="entry name" value="PLP-dependent transferases"/>
    <property type="match status" value="1"/>
</dbReference>
<dbReference type="GO" id="GO:0046512">
    <property type="term" value="P:sphingosine biosynthetic process"/>
    <property type="evidence" value="ECO:0007669"/>
    <property type="project" value="TreeGrafter"/>
</dbReference>
<keyword evidence="4" id="KW-0808">Transferase</keyword>
<dbReference type="Proteomes" id="UP001347796">
    <property type="component" value="Unassembled WGS sequence"/>
</dbReference>
<dbReference type="EC" id="2.3.1.50" evidence="3"/>
<protein>
    <recommendedName>
        <fullName evidence="3">serine C-palmitoyltransferase</fullName>
        <ecNumber evidence="3">2.3.1.50</ecNumber>
    </recommendedName>
</protein>
<evidence type="ECO:0000256" key="2">
    <source>
        <dbReference type="ARBA" id="ARBA00008392"/>
    </source>
</evidence>
<dbReference type="EMBL" id="JAZGQO010000007">
    <property type="protein sequence ID" value="KAK6181303.1"/>
    <property type="molecule type" value="Genomic_DNA"/>
</dbReference>
<keyword evidence="5 8" id="KW-0663">Pyridoxal phosphate</keyword>
<dbReference type="GO" id="GO:0046513">
    <property type="term" value="P:ceramide biosynthetic process"/>
    <property type="evidence" value="ECO:0007669"/>
    <property type="project" value="TreeGrafter"/>
</dbReference>
<dbReference type="CDD" id="cd06454">
    <property type="entry name" value="KBL_like"/>
    <property type="match status" value="1"/>
</dbReference>
<accession>A0AAN8PRK2</accession>
<dbReference type="InterPro" id="IPR001917">
    <property type="entry name" value="Aminotrans_II_pyridoxalP_BS"/>
</dbReference>
<dbReference type="AlphaFoldDB" id="A0AAN8PRK2"/>
<evidence type="ECO:0000256" key="10">
    <source>
        <dbReference type="SAM" id="Phobius"/>
    </source>
</evidence>
<evidence type="ECO:0000256" key="9">
    <source>
        <dbReference type="SAM" id="MobiDB-lite"/>
    </source>
</evidence>
<dbReference type="InterPro" id="IPR015424">
    <property type="entry name" value="PyrdxlP-dep_Trfase"/>
</dbReference>
<name>A0AAN8PRK2_PATCE</name>
<dbReference type="GO" id="GO:0030170">
    <property type="term" value="F:pyridoxal phosphate binding"/>
    <property type="evidence" value="ECO:0007669"/>
    <property type="project" value="InterPro"/>
</dbReference>
<evidence type="ECO:0000256" key="7">
    <source>
        <dbReference type="ARBA" id="ARBA00048528"/>
    </source>
</evidence>
<evidence type="ECO:0000256" key="6">
    <source>
        <dbReference type="ARBA" id="ARBA00023315"/>
    </source>
</evidence>
<dbReference type="GO" id="GO:0016020">
    <property type="term" value="C:membrane"/>
    <property type="evidence" value="ECO:0007669"/>
    <property type="project" value="GOC"/>
</dbReference>
<keyword evidence="10" id="KW-1133">Transmembrane helix</keyword>
<dbReference type="Pfam" id="PF00155">
    <property type="entry name" value="Aminotran_1_2"/>
    <property type="match status" value="1"/>
</dbReference>
<evidence type="ECO:0000256" key="1">
    <source>
        <dbReference type="ARBA" id="ARBA00001933"/>
    </source>
</evidence>
<gene>
    <name evidence="12" type="ORF">SNE40_009185</name>
</gene>
<keyword evidence="10" id="KW-0812">Transmembrane</keyword>
<feature type="region of interest" description="Disordered" evidence="9">
    <location>
        <begin position="17"/>
        <end position="45"/>
    </location>
</feature>
<evidence type="ECO:0000256" key="3">
    <source>
        <dbReference type="ARBA" id="ARBA00013220"/>
    </source>
</evidence>
<dbReference type="PROSITE" id="PS00599">
    <property type="entry name" value="AA_TRANSFER_CLASS_2"/>
    <property type="match status" value="1"/>
</dbReference>
<dbReference type="PANTHER" id="PTHR13693">
    <property type="entry name" value="CLASS II AMINOTRANSFERASE/8-AMINO-7-OXONONANOATE SYNTHASE"/>
    <property type="match status" value="1"/>
</dbReference>
<feature type="compositionally biased region" description="Low complexity" evidence="9">
    <location>
        <begin position="32"/>
        <end position="43"/>
    </location>
</feature>
<comment type="similarity">
    <text evidence="2 8">Belongs to the class-II pyridoxal-phosphate-dependent aminotransferase family.</text>
</comment>
<feature type="transmembrane region" description="Helical" evidence="10">
    <location>
        <begin position="63"/>
        <end position="82"/>
    </location>
</feature>
<evidence type="ECO:0000259" key="11">
    <source>
        <dbReference type="Pfam" id="PF00155"/>
    </source>
</evidence>
<comment type="catalytic activity">
    <reaction evidence="7">
        <text>L-serine + hexadecanoyl-CoA + H(+) = 3-oxosphinganine + CO2 + CoA</text>
        <dbReference type="Rhea" id="RHEA:14761"/>
        <dbReference type="ChEBI" id="CHEBI:15378"/>
        <dbReference type="ChEBI" id="CHEBI:16526"/>
        <dbReference type="ChEBI" id="CHEBI:33384"/>
        <dbReference type="ChEBI" id="CHEBI:57287"/>
        <dbReference type="ChEBI" id="CHEBI:57379"/>
        <dbReference type="ChEBI" id="CHEBI:58299"/>
        <dbReference type="EC" id="2.3.1.50"/>
    </reaction>
</comment>
<dbReference type="InterPro" id="IPR050087">
    <property type="entry name" value="AON_synthase_class-II"/>
</dbReference>
<evidence type="ECO:0000256" key="8">
    <source>
        <dbReference type="RuleBase" id="RU003693"/>
    </source>
</evidence>
<sequence>MATVKALKTVEIMSGNNHNLQEGKNGVKPDGNGRVNGRNGSSSYKSKKNWKDNFYESFEETPLLTAILTVMCYGILVLVGHIREYLRFYSIEQNKGHTEPKIEGFVPLFQSWESFYTRNVYRRIRDCWNRPVASSAGAYIDVVECKSDDHNWSLELTEKKYHVMNFGSYNYLGFSETTGPCADSAEQCVRETSLSVTNSRQELGYTTVHQELDRKVAKFLGVEDAITFPMGFATNSMNMPCLVGKGCLLLSDELNHASLVLGSRLTGSTIRVFKHNNMADLEKKLKAALLEGRPRNHRPWKKILIVVEGVYSMEGSIVRLPEILLLKKKYKAYVYLDEAHSIGALGPHGRGVTDYFGIDPKEVDIMMGTFTKSFGAAGGYLAGSKALIRHFRLHSHSSVYSAAVPPPIAKQVISVIDIISGIDGTKKGIERINQLAWNTQYMRRRLQEMGFIVYGNKDSPVVPFIVFYPTKLASISRKALERGLGVVVVGFPATPVIEGRVRLCMSAAHTKEMLDKTLDILNQLGDELNLKYSRKTPPDFKEDDSLLNKEVRH</sequence>
<reference evidence="12 13" key="1">
    <citation type="submission" date="2024-01" db="EMBL/GenBank/DDBJ databases">
        <title>The genome of the rayed Mediterranean limpet Patella caerulea (Linnaeus, 1758).</title>
        <authorList>
            <person name="Anh-Thu Weber A."/>
            <person name="Halstead-Nussloch G."/>
        </authorList>
    </citation>
    <scope>NUCLEOTIDE SEQUENCE [LARGE SCALE GENOMIC DNA]</scope>
    <source>
        <strain evidence="12">AATW-2023a</strain>
        <tissue evidence="12">Whole specimen</tissue>
    </source>
</reference>
<proteinExistence type="inferred from homology"/>
<dbReference type="GO" id="GO:0017059">
    <property type="term" value="C:serine palmitoyltransferase complex"/>
    <property type="evidence" value="ECO:0007669"/>
    <property type="project" value="TreeGrafter"/>
</dbReference>
<comment type="cofactor">
    <cofactor evidence="1 8">
        <name>pyridoxal 5'-phosphate</name>
        <dbReference type="ChEBI" id="CHEBI:597326"/>
    </cofactor>
</comment>
<keyword evidence="13" id="KW-1185">Reference proteome</keyword>
<dbReference type="InterPro" id="IPR015422">
    <property type="entry name" value="PyrdxlP-dep_Trfase_small"/>
</dbReference>
<dbReference type="InterPro" id="IPR004839">
    <property type="entry name" value="Aminotransferase_I/II_large"/>
</dbReference>
<dbReference type="InterPro" id="IPR015421">
    <property type="entry name" value="PyrdxlP-dep_Trfase_major"/>
</dbReference>
<keyword evidence="10" id="KW-0472">Membrane</keyword>
<evidence type="ECO:0000256" key="5">
    <source>
        <dbReference type="ARBA" id="ARBA00022898"/>
    </source>
</evidence>
<dbReference type="Gene3D" id="3.40.640.10">
    <property type="entry name" value="Type I PLP-dependent aspartate aminotransferase-like (Major domain)"/>
    <property type="match status" value="1"/>
</dbReference>
<evidence type="ECO:0000313" key="13">
    <source>
        <dbReference type="Proteomes" id="UP001347796"/>
    </source>
</evidence>
<dbReference type="Gene3D" id="3.90.1150.10">
    <property type="entry name" value="Aspartate Aminotransferase, domain 1"/>
    <property type="match status" value="1"/>
</dbReference>
<dbReference type="GO" id="GO:0004758">
    <property type="term" value="F:serine C-palmitoyltransferase activity"/>
    <property type="evidence" value="ECO:0007669"/>
    <property type="project" value="UniProtKB-EC"/>
</dbReference>